<dbReference type="OrthoDB" id="2126370at2759"/>
<gene>
    <name evidence="1" type="ORF">BDEG_23167</name>
</gene>
<dbReference type="eggNOG" id="ENOG502SEWV">
    <property type="taxonomic scope" value="Eukaryota"/>
</dbReference>
<reference evidence="1 2" key="1">
    <citation type="submission" date="2006-10" db="EMBL/GenBank/DDBJ databases">
        <title>The Genome Sequence of Batrachochytrium dendrobatidis JEL423.</title>
        <authorList>
            <consortium name="The Broad Institute Genome Sequencing Platform"/>
            <person name="Birren B."/>
            <person name="Lander E."/>
            <person name="Galagan J."/>
            <person name="Cuomo C."/>
            <person name="Devon K."/>
            <person name="Jaffe D."/>
            <person name="Butler J."/>
            <person name="Alvarez P."/>
            <person name="Gnerre S."/>
            <person name="Grabherr M."/>
            <person name="Kleber M."/>
            <person name="Mauceli E."/>
            <person name="Brockman W."/>
            <person name="Young S."/>
            <person name="LaButti K."/>
            <person name="Sykes S."/>
            <person name="DeCaprio D."/>
            <person name="Crawford M."/>
            <person name="Koehrsen M."/>
            <person name="Engels R."/>
            <person name="Montgomery P."/>
            <person name="Pearson M."/>
            <person name="Howarth C."/>
            <person name="Larson L."/>
            <person name="White J."/>
            <person name="O'Leary S."/>
            <person name="Kodira C."/>
            <person name="Zeng Q."/>
            <person name="Yandava C."/>
            <person name="Alvarado L."/>
            <person name="Longcore J."/>
            <person name="James T."/>
        </authorList>
    </citation>
    <scope>NUCLEOTIDE SEQUENCE [LARGE SCALE GENOMIC DNA]</scope>
    <source>
        <strain evidence="1 2">JEL423</strain>
    </source>
</reference>
<accession>A0A177WHP5</accession>
<dbReference type="VEuPathDB" id="FungiDB:BDEG_23167"/>
<dbReference type="EMBL" id="DS022302">
    <property type="protein sequence ID" value="OAJ39306.1"/>
    <property type="molecule type" value="Genomic_DNA"/>
</dbReference>
<dbReference type="Proteomes" id="UP000077115">
    <property type="component" value="Unassembled WGS sequence"/>
</dbReference>
<evidence type="ECO:0000313" key="1">
    <source>
        <dbReference type="EMBL" id="OAJ39306.1"/>
    </source>
</evidence>
<name>A0A177WHP5_BATDL</name>
<evidence type="ECO:0000313" key="2">
    <source>
        <dbReference type="Proteomes" id="UP000077115"/>
    </source>
</evidence>
<reference evidence="1 2" key="2">
    <citation type="submission" date="2016-05" db="EMBL/GenBank/DDBJ databases">
        <title>Lineage-specific infection strategies underlie the spectrum of fungal disease in amphibians.</title>
        <authorList>
            <person name="Cuomo C.A."/>
            <person name="Farrer R.A."/>
            <person name="James T."/>
            <person name="Longcore J."/>
            <person name="Birren B."/>
        </authorList>
    </citation>
    <scope>NUCLEOTIDE SEQUENCE [LARGE SCALE GENOMIC DNA]</scope>
    <source>
        <strain evidence="1 2">JEL423</strain>
    </source>
</reference>
<sequence length="128" mass="14952">MIDKLAQLAPAKKTDKNQAVFEYQSKRLIQCLISARIFVLKTLCETNPDLKPFTWLCIQTSIQTGVLFCKIFKHLSKLPWSAFDKVYQQLKSWFLKDGRVIFDESQHMPSLLKSGYRSTTIHQHCWTI</sequence>
<protein>
    <submittedName>
        <fullName evidence="1">Uncharacterized protein</fullName>
    </submittedName>
</protein>
<proteinExistence type="predicted"/>
<dbReference type="AlphaFoldDB" id="A0A177WHP5"/>
<organism evidence="1 2">
    <name type="scientific">Batrachochytrium dendrobatidis (strain JEL423)</name>
    <dbReference type="NCBI Taxonomy" id="403673"/>
    <lineage>
        <taxon>Eukaryota</taxon>
        <taxon>Fungi</taxon>
        <taxon>Fungi incertae sedis</taxon>
        <taxon>Chytridiomycota</taxon>
        <taxon>Chytridiomycota incertae sedis</taxon>
        <taxon>Chytridiomycetes</taxon>
        <taxon>Rhizophydiales</taxon>
        <taxon>Rhizophydiales incertae sedis</taxon>
        <taxon>Batrachochytrium</taxon>
    </lineage>
</organism>